<keyword evidence="3" id="KW-1185">Reference proteome</keyword>
<comment type="caution">
    <text evidence="2">The sequence shown here is derived from an EMBL/GenBank/DDBJ whole genome shotgun (WGS) entry which is preliminary data.</text>
</comment>
<dbReference type="EMBL" id="CAUYUJ010002243">
    <property type="protein sequence ID" value="CAK0799913.1"/>
    <property type="molecule type" value="Genomic_DNA"/>
</dbReference>
<organism evidence="2 3">
    <name type="scientific">Prorocentrum cordatum</name>
    <dbReference type="NCBI Taxonomy" id="2364126"/>
    <lineage>
        <taxon>Eukaryota</taxon>
        <taxon>Sar</taxon>
        <taxon>Alveolata</taxon>
        <taxon>Dinophyceae</taxon>
        <taxon>Prorocentrales</taxon>
        <taxon>Prorocentraceae</taxon>
        <taxon>Prorocentrum</taxon>
    </lineage>
</organism>
<feature type="compositionally biased region" description="Acidic residues" evidence="1">
    <location>
        <begin position="82"/>
        <end position="97"/>
    </location>
</feature>
<proteinExistence type="predicted"/>
<feature type="region of interest" description="Disordered" evidence="1">
    <location>
        <begin position="77"/>
        <end position="112"/>
    </location>
</feature>
<evidence type="ECO:0000313" key="2">
    <source>
        <dbReference type="EMBL" id="CAK0799913.1"/>
    </source>
</evidence>
<name>A0ABN9Q5I9_9DINO</name>
<gene>
    <name evidence="2" type="ORF">PCOR1329_LOCUS8226</name>
</gene>
<sequence length="112" mass="12791">MRTAVEMAAARYGRRLEVGPSRHHSTFSRGGDLAPNFCGALARQGMCSRLVWARPRSHQHCRNSSPPCPYGKMMAGCHETSDCEDKEEEEEEEEEERGEGRRRRRRGQSCRP</sequence>
<reference evidence="2" key="1">
    <citation type="submission" date="2023-10" db="EMBL/GenBank/DDBJ databases">
        <authorList>
            <person name="Chen Y."/>
            <person name="Shah S."/>
            <person name="Dougan E. K."/>
            <person name="Thang M."/>
            <person name="Chan C."/>
        </authorList>
    </citation>
    <scope>NUCLEOTIDE SEQUENCE [LARGE SCALE GENOMIC DNA]</scope>
</reference>
<feature type="compositionally biased region" description="Basic residues" evidence="1">
    <location>
        <begin position="100"/>
        <end position="112"/>
    </location>
</feature>
<protein>
    <submittedName>
        <fullName evidence="2">Uncharacterized protein</fullName>
    </submittedName>
</protein>
<dbReference type="Proteomes" id="UP001189429">
    <property type="component" value="Unassembled WGS sequence"/>
</dbReference>
<evidence type="ECO:0000313" key="3">
    <source>
        <dbReference type="Proteomes" id="UP001189429"/>
    </source>
</evidence>
<accession>A0ABN9Q5I9</accession>
<evidence type="ECO:0000256" key="1">
    <source>
        <dbReference type="SAM" id="MobiDB-lite"/>
    </source>
</evidence>